<dbReference type="GO" id="GO:0004190">
    <property type="term" value="F:aspartic-type endopeptidase activity"/>
    <property type="evidence" value="ECO:0007669"/>
    <property type="project" value="UniProtKB-KW"/>
</dbReference>
<evidence type="ECO:0000259" key="6">
    <source>
        <dbReference type="PROSITE" id="PS51767"/>
    </source>
</evidence>
<feature type="region of interest" description="Disordered" evidence="4">
    <location>
        <begin position="527"/>
        <end position="559"/>
    </location>
</feature>
<proteinExistence type="inferred from homology"/>
<dbReference type="InterPro" id="IPR001969">
    <property type="entry name" value="Aspartic_peptidase_AS"/>
</dbReference>
<dbReference type="PROSITE" id="PS00141">
    <property type="entry name" value="ASP_PROTEASE"/>
    <property type="match status" value="1"/>
</dbReference>
<keyword evidence="3" id="KW-0378">Hydrolase</keyword>
<gene>
    <name evidence="7" type="ORF">EVG20_g10194</name>
</gene>
<evidence type="ECO:0000256" key="2">
    <source>
        <dbReference type="ARBA" id="ARBA00022750"/>
    </source>
</evidence>
<dbReference type="Pfam" id="PF00026">
    <property type="entry name" value="Asp"/>
    <property type="match status" value="2"/>
</dbReference>
<evidence type="ECO:0000313" key="8">
    <source>
        <dbReference type="Proteomes" id="UP000298327"/>
    </source>
</evidence>
<dbReference type="InterPro" id="IPR021109">
    <property type="entry name" value="Peptidase_aspartic_dom_sf"/>
</dbReference>
<keyword evidence="8" id="KW-1185">Reference proteome</keyword>
<dbReference type="EMBL" id="SEOQ01001176">
    <property type="protein sequence ID" value="TFY53270.1"/>
    <property type="molecule type" value="Genomic_DNA"/>
</dbReference>
<dbReference type="Proteomes" id="UP000298327">
    <property type="component" value="Unassembled WGS sequence"/>
</dbReference>
<dbReference type="PANTHER" id="PTHR47966">
    <property type="entry name" value="BETA-SITE APP-CLEAVING ENZYME, ISOFORM A-RELATED"/>
    <property type="match status" value="1"/>
</dbReference>
<keyword evidence="2 3" id="KW-0064">Aspartyl protease</keyword>
<reference evidence="7 8" key="1">
    <citation type="submission" date="2019-02" db="EMBL/GenBank/DDBJ databases">
        <title>Genome sequencing of the rare red list fungi Dentipellis fragilis.</title>
        <authorList>
            <person name="Buettner E."/>
            <person name="Kellner H."/>
        </authorList>
    </citation>
    <scope>NUCLEOTIDE SEQUENCE [LARGE SCALE GENOMIC DNA]</scope>
    <source>
        <strain evidence="7 8">DSM 105465</strain>
    </source>
</reference>
<keyword evidence="3" id="KW-0645">Protease</keyword>
<comment type="caution">
    <text evidence="7">The sequence shown here is derived from an EMBL/GenBank/DDBJ whole genome shotgun (WGS) entry which is preliminary data.</text>
</comment>
<feature type="signal peptide" evidence="5">
    <location>
        <begin position="1"/>
        <end position="22"/>
    </location>
</feature>
<evidence type="ECO:0000256" key="1">
    <source>
        <dbReference type="ARBA" id="ARBA00007447"/>
    </source>
</evidence>
<sequence>MVPPRTLTLSTFLLQIALFVHASFVLPPPSSLPKPDDYSRPQRSNCHQSPVHLPLYRRTRPRMKGSRSRAARELVPMMGAIGLGDVQDVTYNVLVQMGGSDLPLVLDTGSADLWVLSTDCISPNASATAPPTCNASAPIYSPTTFQPTGLNATLLYGDSLTGTHAIGPIGFDAAGIAQLSASNQYFAAVPQGGTNTSILQTGSSGIFGLGFPINSIIWNQILSSRFPTSKRTLSARAPTDFATRHFPDLSFLRNSSNLKRGARSRASSLPTVSDVLDTFIPYGPLVPRLGLTAPIAAVTLQRDTVQVGGNAGMLSLGALPPAVRADNMTWVPLRAYTPAEGGLPAPTDSPHEVYPMAWEVPVDDVFFDGHKLPRSNLSAPNITLSALIDTGSSYIRGPQDVVEAMSNVLGGQTYPCAHSHNLTFQIGGVLFPVDPRDFGSQAYEDSTEDCVPSVVATDPPANNGSGFLYSWNLGDPFLKGVLAAFYYGNLTYPSQDSPRMGFLSTVPPDAGEQLGAAVSSASASLLATSDPAPSGTPSAAVTDAQGVPQARPSIVSGDTSSGATAAPSLDVALWHASACAVWTALWMV</sequence>
<dbReference type="Gene3D" id="2.40.70.10">
    <property type="entry name" value="Acid Proteases"/>
    <property type="match status" value="2"/>
</dbReference>
<dbReference type="GO" id="GO:0006508">
    <property type="term" value="P:proteolysis"/>
    <property type="evidence" value="ECO:0007669"/>
    <property type="project" value="UniProtKB-KW"/>
</dbReference>
<dbReference type="SUPFAM" id="SSF50630">
    <property type="entry name" value="Acid proteases"/>
    <property type="match status" value="1"/>
</dbReference>
<feature type="chain" id="PRO_5021497660" description="Peptidase A1 domain-containing protein" evidence="5">
    <location>
        <begin position="23"/>
        <end position="588"/>
    </location>
</feature>
<name>A0A4Y9XT02_9AGAM</name>
<protein>
    <recommendedName>
        <fullName evidence="6">Peptidase A1 domain-containing protein</fullName>
    </recommendedName>
</protein>
<organism evidence="7 8">
    <name type="scientific">Dentipellis fragilis</name>
    <dbReference type="NCBI Taxonomy" id="205917"/>
    <lineage>
        <taxon>Eukaryota</taxon>
        <taxon>Fungi</taxon>
        <taxon>Dikarya</taxon>
        <taxon>Basidiomycota</taxon>
        <taxon>Agaricomycotina</taxon>
        <taxon>Agaricomycetes</taxon>
        <taxon>Russulales</taxon>
        <taxon>Hericiaceae</taxon>
        <taxon>Dentipellis</taxon>
    </lineage>
</organism>
<evidence type="ECO:0000256" key="3">
    <source>
        <dbReference type="RuleBase" id="RU000454"/>
    </source>
</evidence>
<dbReference type="InterPro" id="IPR033121">
    <property type="entry name" value="PEPTIDASE_A1"/>
</dbReference>
<evidence type="ECO:0000313" key="7">
    <source>
        <dbReference type="EMBL" id="TFY53270.1"/>
    </source>
</evidence>
<dbReference type="AlphaFoldDB" id="A0A4Y9XT02"/>
<dbReference type="PANTHER" id="PTHR47966:SF51">
    <property type="entry name" value="BETA-SITE APP-CLEAVING ENZYME, ISOFORM A-RELATED"/>
    <property type="match status" value="1"/>
</dbReference>
<evidence type="ECO:0000256" key="4">
    <source>
        <dbReference type="SAM" id="MobiDB-lite"/>
    </source>
</evidence>
<keyword evidence="5" id="KW-0732">Signal</keyword>
<dbReference type="InterPro" id="IPR034164">
    <property type="entry name" value="Pepsin-like_dom"/>
</dbReference>
<dbReference type="PRINTS" id="PR00792">
    <property type="entry name" value="PEPSIN"/>
</dbReference>
<accession>A0A4Y9XT02</accession>
<dbReference type="InterPro" id="IPR001461">
    <property type="entry name" value="Aspartic_peptidase_A1"/>
</dbReference>
<dbReference type="CDD" id="cd05471">
    <property type="entry name" value="pepsin_like"/>
    <property type="match status" value="1"/>
</dbReference>
<evidence type="ECO:0000256" key="5">
    <source>
        <dbReference type="SAM" id="SignalP"/>
    </source>
</evidence>
<dbReference type="OrthoDB" id="3089at2759"/>
<comment type="similarity">
    <text evidence="1 3">Belongs to the peptidase A1 family.</text>
</comment>
<dbReference type="PROSITE" id="PS51767">
    <property type="entry name" value="PEPTIDASE_A1"/>
    <property type="match status" value="1"/>
</dbReference>
<feature type="domain" description="Peptidase A1" evidence="6">
    <location>
        <begin position="91"/>
        <end position="503"/>
    </location>
</feature>